<gene>
    <name evidence="9" type="primary">hisC</name>
    <name evidence="11" type="ORF">Nkreftii_003578</name>
</gene>
<dbReference type="Gene3D" id="3.90.1150.10">
    <property type="entry name" value="Aspartate Aminotransferase, domain 1"/>
    <property type="match status" value="1"/>
</dbReference>
<dbReference type="Pfam" id="PF00155">
    <property type="entry name" value="Aminotran_1_2"/>
    <property type="match status" value="1"/>
</dbReference>
<sequence length="361" mass="39613">MGLHVHPDIRSLSPYVPGKPVEELQRELSLTRVIKLASNENPLGPSPKAIAALSGVQATLHRYPDGGATQLRQAIADRWKVTSDQVILGNGSDEILGLLAKTFLTPGDEAIMADHTFVIYKMEVTAVHGKPIVVPLVNWTHDLESMARAITSRTRLLFLCNPNNPTGTMVSAEAVDRLMAQVPEDVIVVFDEAYFEYVRNPQFPDAMAYVKQGRNAIVLRTFSKIYGLAGLRIGYGVSTSEIIGFLNRVRPPFNANSVAQKAAFAALEDDDHVAKSRMVNAAGMEQLGQGLRALGMTPIPSETNFLYFDAKRDGRSVFDALLREGIIVRHIEGTMIRVTIGQSDENTAFLQAFKRVLDGAR</sequence>
<reference evidence="11 12" key="1">
    <citation type="journal article" date="2020" name="ISME J.">
        <title>Enrichment and physiological characterization of a novel comammox Nitrospira indicates ammonium inhibition of complete nitrification.</title>
        <authorList>
            <person name="Sakoula D."/>
            <person name="Koch H."/>
            <person name="Frank J."/>
            <person name="Jetten M.S.M."/>
            <person name="van Kessel M.A.H.J."/>
            <person name="Lucker S."/>
        </authorList>
    </citation>
    <scope>NUCLEOTIDE SEQUENCE [LARGE SCALE GENOMIC DNA]</scope>
    <source>
        <strain evidence="11">Comreactor17</strain>
    </source>
</reference>
<dbReference type="GO" id="GO:0000105">
    <property type="term" value="P:L-histidine biosynthetic process"/>
    <property type="evidence" value="ECO:0007669"/>
    <property type="project" value="UniProtKB-UniRule"/>
</dbReference>
<comment type="catalytic activity">
    <reaction evidence="8 9">
        <text>L-histidinol phosphate + 2-oxoglutarate = 3-(imidazol-4-yl)-2-oxopropyl phosphate + L-glutamate</text>
        <dbReference type="Rhea" id="RHEA:23744"/>
        <dbReference type="ChEBI" id="CHEBI:16810"/>
        <dbReference type="ChEBI" id="CHEBI:29985"/>
        <dbReference type="ChEBI" id="CHEBI:57766"/>
        <dbReference type="ChEBI" id="CHEBI:57980"/>
        <dbReference type="EC" id="2.6.1.9"/>
    </reaction>
</comment>
<dbReference type="UniPathway" id="UPA00031">
    <property type="reaction ID" value="UER00012"/>
</dbReference>
<evidence type="ECO:0000256" key="2">
    <source>
        <dbReference type="ARBA" id="ARBA00005011"/>
    </source>
</evidence>
<keyword evidence="9" id="KW-0028">Amino-acid biosynthesis</keyword>
<dbReference type="PANTHER" id="PTHR43643:SF3">
    <property type="entry name" value="HISTIDINOL-PHOSPHATE AMINOTRANSFERASE"/>
    <property type="match status" value="1"/>
</dbReference>
<keyword evidence="5 9" id="KW-0032">Aminotransferase</keyword>
<keyword evidence="6 9" id="KW-0808">Transferase</keyword>
<dbReference type="CDD" id="cd00609">
    <property type="entry name" value="AAT_like"/>
    <property type="match status" value="1"/>
</dbReference>
<evidence type="ECO:0000256" key="4">
    <source>
        <dbReference type="ARBA" id="ARBA00011738"/>
    </source>
</evidence>
<protein>
    <recommendedName>
        <fullName evidence="9">Histidinol-phosphate aminotransferase</fullName>
        <ecNumber evidence="9">2.6.1.9</ecNumber>
    </recommendedName>
    <alternativeName>
        <fullName evidence="9">Imidazole acetol-phosphate transaminase</fullName>
    </alternativeName>
</protein>
<dbReference type="InterPro" id="IPR005861">
    <property type="entry name" value="HisP_aminotrans"/>
</dbReference>
<evidence type="ECO:0000256" key="3">
    <source>
        <dbReference type="ARBA" id="ARBA00007970"/>
    </source>
</evidence>
<evidence type="ECO:0000256" key="5">
    <source>
        <dbReference type="ARBA" id="ARBA00022576"/>
    </source>
</evidence>
<feature type="domain" description="Aminotransferase class I/classII large" evidence="10">
    <location>
        <begin position="32"/>
        <end position="351"/>
    </location>
</feature>
<evidence type="ECO:0000256" key="8">
    <source>
        <dbReference type="ARBA" id="ARBA00047481"/>
    </source>
</evidence>
<accession>A0A7S8J1F4</accession>
<comment type="pathway">
    <text evidence="2 9">Amino-acid biosynthesis; L-histidine biosynthesis; L-histidine from 5-phospho-alpha-D-ribose 1-diphosphate: step 7/9.</text>
</comment>
<evidence type="ECO:0000313" key="11">
    <source>
        <dbReference type="EMBL" id="QPD05804.1"/>
    </source>
</evidence>
<dbReference type="GO" id="GO:0004400">
    <property type="term" value="F:histidinol-phosphate transaminase activity"/>
    <property type="evidence" value="ECO:0007669"/>
    <property type="project" value="UniProtKB-UniRule"/>
</dbReference>
<evidence type="ECO:0000256" key="6">
    <source>
        <dbReference type="ARBA" id="ARBA00022679"/>
    </source>
</evidence>
<dbReference type="GO" id="GO:0030170">
    <property type="term" value="F:pyridoxal phosphate binding"/>
    <property type="evidence" value="ECO:0007669"/>
    <property type="project" value="InterPro"/>
</dbReference>
<evidence type="ECO:0000259" key="10">
    <source>
        <dbReference type="Pfam" id="PF00155"/>
    </source>
</evidence>
<dbReference type="SUPFAM" id="SSF53383">
    <property type="entry name" value="PLP-dependent transferases"/>
    <property type="match status" value="1"/>
</dbReference>
<dbReference type="Proteomes" id="UP000593737">
    <property type="component" value="Chromosome"/>
</dbReference>
<name>A0A7S8J1F4_9BACT</name>
<evidence type="ECO:0000256" key="7">
    <source>
        <dbReference type="ARBA" id="ARBA00022898"/>
    </source>
</evidence>
<dbReference type="InterPro" id="IPR050106">
    <property type="entry name" value="HistidinolP_aminotransfase"/>
</dbReference>
<dbReference type="InterPro" id="IPR015424">
    <property type="entry name" value="PyrdxlP-dep_Trfase"/>
</dbReference>
<evidence type="ECO:0000256" key="9">
    <source>
        <dbReference type="HAMAP-Rule" id="MF_01023"/>
    </source>
</evidence>
<evidence type="ECO:0000313" key="12">
    <source>
        <dbReference type="Proteomes" id="UP000593737"/>
    </source>
</evidence>
<dbReference type="Gene3D" id="3.40.640.10">
    <property type="entry name" value="Type I PLP-dependent aspartate aminotransferase-like (Major domain)"/>
    <property type="match status" value="1"/>
</dbReference>
<dbReference type="NCBIfam" id="TIGR01141">
    <property type="entry name" value="hisC"/>
    <property type="match status" value="1"/>
</dbReference>
<dbReference type="InterPro" id="IPR015421">
    <property type="entry name" value="PyrdxlP-dep_Trfase_major"/>
</dbReference>
<dbReference type="InterPro" id="IPR015422">
    <property type="entry name" value="PyrdxlP-dep_Trfase_small"/>
</dbReference>
<comment type="cofactor">
    <cofactor evidence="1 9">
        <name>pyridoxal 5'-phosphate</name>
        <dbReference type="ChEBI" id="CHEBI:597326"/>
    </cofactor>
</comment>
<dbReference type="EC" id="2.6.1.9" evidence="9"/>
<proteinExistence type="inferred from homology"/>
<dbReference type="EMBL" id="CP047423">
    <property type="protein sequence ID" value="QPD05804.1"/>
    <property type="molecule type" value="Genomic_DNA"/>
</dbReference>
<feature type="modified residue" description="N6-(pyridoxal phosphate)lysine" evidence="9">
    <location>
        <position position="224"/>
    </location>
</feature>
<keyword evidence="9" id="KW-0368">Histidine biosynthesis</keyword>
<dbReference type="HAMAP" id="MF_01023">
    <property type="entry name" value="HisC_aminotrans_2"/>
    <property type="match status" value="1"/>
</dbReference>
<organism evidence="11 12">
    <name type="scientific">Candidatus Nitrospira kreftii</name>
    <dbReference type="NCBI Taxonomy" id="2652173"/>
    <lineage>
        <taxon>Bacteria</taxon>
        <taxon>Pseudomonadati</taxon>
        <taxon>Nitrospirota</taxon>
        <taxon>Nitrospiria</taxon>
        <taxon>Nitrospirales</taxon>
        <taxon>Nitrospiraceae</taxon>
        <taxon>Nitrospira</taxon>
    </lineage>
</organism>
<evidence type="ECO:0000256" key="1">
    <source>
        <dbReference type="ARBA" id="ARBA00001933"/>
    </source>
</evidence>
<dbReference type="PANTHER" id="PTHR43643">
    <property type="entry name" value="HISTIDINOL-PHOSPHATE AMINOTRANSFERASE 2"/>
    <property type="match status" value="1"/>
</dbReference>
<dbReference type="AlphaFoldDB" id="A0A7S8J1F4"/>
<dbReference type="InterPro" id="IPR004839">
    <property type="entry name" value="Aminotransferase_I/II_large"/>
</dbReference>
<comment type="subunit">
    <text evidence="4 9">Homodimer.</text>
</comment>
<comment type="similarity">
    <text evidence="3 9">Belongs to the class-II pyridoxal-phosphate-dependent aminotransferase family. Histidinol-phosphate aminotransferase subfamily.</text>
</comment>
<keyword evidence="7 9" id="KW-0663">Pyridoxal phosphate</keyword>
<dbReference type="KEGG" id="nkf:Nkreftii_003578"/>